<proteinExistence type="predicted"/>
<sequence length="85" mass="9432">MKIQENLHCLNNLKHIKQLHDAGIDVDVIAHFFQSENIPLSADQIVHILHSIDALNKKQIPSSKLTALMSAKADIAESEQIPCPV</sequence>
<dbReference type="EMBL" id="JAKUML010000006">
    <property type="protein sequence ID" value="MCJ8146233.1"/>
    <property type="molecule type" value="Genomic_DNA"/>
</dbReference>
<keyword evidence="2" id="KW-1185">Reference proteome</keyword>
<protein>
    <submittedName>
        <fullName evidence="1">Uncharacterized protein</fullName>
    </submittedName>
</protein>
<name>A0A9X1WXB0_9GAMM</name>
<gene>
    <name evidence="1" type="ORF">MKI79_04825</name>
</gene>
<comment type="caution">
    <text evidence="1">The sequence shown here is derived from an EMBL/GenBank/DDBJ whole genome shotgun (WGS) entry which is preliminary data.</text>
</comment>
<accession>A0A9X1WXB0</accession>
<organism evidence="1 2">
    <name type="scientific">Acinetobacter sedimenti</name>
    <dbReference type="NCBI Taxonomy" id="2919922"/>
    <lineage>
        <taxon>Bacteria</taxon>
        <taxon>Pseudomonadati</taxon>
        <taxon>Pseudomonadota</taxon>
        <taxon>Gammaproteobacteria</taxon>
        <taxon>Moraxellales</taxon>
        <taxon>Moraxellaceae</taxon>
        <taxon>Acinetobacter</taxon>
    </lineage>
</organism>
<evidence type="ECO:0000313" key="1">
    <source>
        <dbReference type="EMBL" id="MCJ8146233.1"/>
    </source>
</evidence>
<dbReference type="Proteomes" id="UP001139701">
    <property type="component" value="Unassembled WGS sequence"/>
</dbReference>
<evidence type="ECO:0000313" key="2">
    <source>
        <dbReference type="Proteomes" id="UP001139701"/>
    </source>
</evidence>
<dbReference type="AlphaFoldDB" id="A0A9X1WXB0"/>
<reference evidence="1" key="1">
    <citation type="submission" date="2022-02" db="EMBL/GenBank/DDBJ databases">
        <title>Acinetobacter A3.8 sp. nov., isolated from Sediment (Zhairuo Island).</title>
        <authorList>
            <person name="Zheng K."/>
        </authorList>
    </citation>
    <scope>NUCLEOTIDE SEQUENCE</scope>
    <source>
        <strain evidence="1">A3.8</strain>
    </source>
</reference>
<dbReference type="RefSeq" id="WP_241570928.1">
    <property type="nucleotide sequence ID" value="NZ_JAKUML010000006.1"/>
</dbReference>